<dbReference type="EMBL" id="QGNW01002610">
    <property type="protein sequence ID" value="RVW14803.1"/>
    <property type="molecule type" value="Genomic_DNA"/>
</dbReference>
<organism evidence="4 5">
    <name type="scientific">Vitis vinifera</name>
    <name type="common">Grape</name>
    <dbReference type="NCBI Taxonomy" id="29760"/>
    <lineage>
        <taxon>Eukaryota</taxon>
        <taxon>Viridiplantae</taxon>
        <taxon>Streptophyta</taxon>
        <taxon>Embryophyta</taxon>
        <taxon>Tracheophyta</taxon>
        <taxon>Spermatophyta</taxon>
        <taxon>Magnoliopsida</taxon>
        <taxon>eudicotyledons</taxon>
        <taxon>Gunneridae</taxon>
        <taxon>Pentapetalae</taxon>
        <taxon>rosids</taxon>
        <taxon>Vitales</taxon>
        <taxon>Vitaceae</taxon>
        <taxon>Viteae</taxon>
        <taxon>Vitis</taxon>
    </lineage>
</organism>
<keyword evidence="1" id="KW-0677">Repeat</keyword>
<dbReference type="Pfam" id="PF12796">
    <property type="entry name" value="Ank_2"/>
    <property type="match status" value="1"/>
</dbReference>
<gene>
    <name evidence="4" type="primary">ANK3_0</name>
    <name evidence="4" type="ORF">CK203_072182</name>
</gene>
<dbReference type="Pfam" id="PF13857">
    <property type="entry name" value="Ank_5"/>
    <property type="match status" value="1"/>
</dbReference>
<dbReference type="Proteomes" id="UP000288805">
    <property type="component" value="Unassembled WGS sequence"/>
</dbReference>
<feature type="repeat" description="ANK" evidence="3">
    <location>
        <begin position="245"/>
        <end position="277"/>
    </location>
</feature>
<reference evidence="4 5" key="1">
    <citation type="journal article" date="2018" name="PLoS Genet.">
        <title>Population sequencing reveals clonal diversity and ancestral inbreeding in the grapevine cultivar Chardonnay.</title>
        <authorList>
            <person name="Roach M.J."/>
            <person name="Johnson D.L."/>
            <person name="Bohlmann J."/>
            <person name="van Vuuren H.J."/>
            <person name="Jones S.J."/>
            <person name="Pretorius I.S."/>
            <person name="Schmidt S.A."/>
            <person name="Borneman A.R."/>
        </authorList>
    </citation>
    <scope>NUCLEOTIDE SEQUENCE [LARGE SCALE GENOMIC DNA]</scope>
    <source>
        <strain evidence="5">cv. Chardonnay</strain>
        <tissue evidence="4">Leaf</tissue>
    </source>
</reference>
<evidence type="ECO:0000313" key="4">
    <source>
        <dbReference type="EMBL" id="RVW14803.1"/>
    </source>
</evidence>
<dbReference type="SMART" id="SM00248">
    <property type="entry name" value="ANK"/>
    <property type="match status" value="6"/>
</dbReference>
<feature type="repeat" description="ANK" evidence="3">
    <location>
        <begin position="419"/>
        <end position="451"/>
    </location>
</feature>
<feature type="repeat" description="ANK" evidence="3">
    <location>
        <begin position="452"/>
        <end position="478"/>
    </location>
</feature>
<dbReference type="Gene3D" id="1.25.40.20">
    <property type="entry name" value="Ankyrin repeat-containing domain"/>
    <property type="match status" value="4"/>
</dbReference>
<name>A0A438BV02_VITVI</name>
<keyword evidence="2 3" id="KW-0040">ANK repeat</keyword>
<evidence type="ECO:0000256" key="2">
    <source>
        <dbReference type="ARBA" id="ARBA00023043"/>
    </source>
</evidence>
<dbReference type="PROSITE" id="PS50297">
    <property type="entry name" value="ANK_REP_REGION"/>
    <property type="match status" value="2"/>
</dbReference>
<dbReference type="Pfam" id="PF00023">
    <property type="entry name" value="Ank"/>
    <property type="match status" value="1"/>
</dbReference>
<comment type="caution">
    <text evidence="4">The sequence shown here is derived from an EMBL/GenBank/DDBJ whole genome shotgun (WGS) entry which is preliminary data.</text>
</comment>
<dbReference type="PROSITE" id="PS50088">
    <property type="entry name" value="ANK_REPEAT"/>
    <property type="match status" value="4"/>
</dbReference>
<evidence type="ECO:0000256" key="3">
    <source>
        <dbReference type="PROSITE-ProRule" id="PRU00023"/>
    </source>
</evidence>
<sequence length="633" mass="68306">MHFQQNSTVTLSAGADVNQELFRGFATTAAAREGHCALLDMLLKAGASQSACEHALLEACLCGQARAAELLIRSEMIGPSVAQHALVSASSREWSGQNCVDRVLLRSVKPALHANIDCTSLVAAVVSRQVSMVKYLLEAGAKTDCYVRLGAWSWDIFSGEELRVGGCLGEPYDEVWCAVEYYEASGKILSLFLQHQISSLESQQQGRTLLCHAILCQNSDAVGVLLDAGADLIKHGCQVDARTETGDTALMVAAKADQADCFLELIIAGADLGLINNNGDSAVQLAKKSLFRSSTADIFRRAIITGTKICSSNLEVFSLLHFLTGIGNTVLLQMILQQLGEGISTHDGLGLTPILVALKAGHTEAFRLLIMAGADIRVKSKDGQTVVSVLQHRAYSDDRNRFEEILLDAMLAHVLTGYSEFKALHFAARMGNSSALLQLLKMGFPINSLDENGYSPLMLAAKEGHADACKLLLQRGADCGIVSCEGEMALSLSRKSNKCKIAEGVILDYLAHSHVLLGEKLRKHTREGRGSPHVKVVRMLKSGLLTWGKSSRRNVVCNEAVAGPSASFLKNRRKDAGEENREVFRVLTETGREIHFEAASAASLELWVRGINLITRDATSGAWLSNTMEGALS</sequence>
<protein>
    <submittedName>
        <fullName evidence="4">Ankyrin-3</fullName>
    </submittedName>
</protein>
<evidence type="ECO:0000256" key="1">
    <source>
        <dbReference type="ARBA" id="ARBA00022737"/>
    </source>
</evidence>
<feature type="repeat" description="ANK" evidence="3">
    <location>
        <begin position="349"/>
        <end position="381"/>
    </location>
</feature>
<dbReference type="SUPFAM" id="SSF48403">
    <property type="entry name" value="Ankyrin repeat"/>
    <property type="match status" value="2"/>
</dbReference>
<dbReference type="InterPro" id="IPR002110">
    <property type="entry name" value="Ankyrin_rpt"/>
</dbReference>
<dbReference type="InterPro" id="IPR036770">
    <property type="entry name" value="Ankyrin_rpt-contain_sf"/>
</dbReference>
<evidence type="ECO:0000313" key="5">
    <source>
        <dbReference type="Proteomes" id="UP000288805"/>
    </source>
</evidence>
<accession>A0A438BV02</accession>
<dbReference type="PANTHER" id="PTHR24123">
    <property type="entry name" value="ANKYRIN REPEAT-CONTAINING"/>
    <property type="match status" value="1"/>
</dbReference>
<proteinExistence type="predicted"/>
<dbReference type="InterPro" id="IPR051165">
    <property type="entry name" value="Multifunctional_ANK_Repeat"/>
</dbReference>
<dbReference type="PANTHER" id="PTHR24123:SF73">
    <property type="entry name" value="OS02G0457500 PROTEIN"/>
    <property type="match status" value="1"/>
</dbReference>
<dbReference type="AlphaFoldDB" id="A0A438BV02"/>